<evidence type="ECO:0000256" key="3">
    <source>
        <dbReference type="ARBA" id="ARBA00022603"/>
    </source>
</evidence>
<dbReference type="PANTHER" id="PTHR31760:SF0">
    <property type="entry name" value="S-ADENOSYL-L-METHIONINE-DEPENDENT METHYLTRANSFERASES SUPERFAMILY PROTEIN"/>
    <property type="match status" value="1"/>
</dbReference>
<dbReference type="GO" id="GO:0005829">
    <property type="term" value="C:cytosol"/>
    <property type="evidence" value="ECO:0007669"/>
    <property type="project" value="TreeGrafter"/>
</dbReference>
<evidence type="ECO:0000256" key="4">
    <source>
        <dbReference type="ARBA" id="ARBA00022679"/>
    </source>
</evidence>
<dbReference type="OrthoDB" id="9808773at2"/>
<accession>E3IZX2</accession>
<proteinExistence type="inferred from homology"/>
<comment type="similarity">
    <text evidence="6">Belongs to the methyltransferase superfamily. RNA methyltransferase RsmG family.</text>
</comment>
<evidence type="ECO:0000256" key="2">
    <source>
        <dbReference type="ARBA" id="ARBA00022552"/>
    </source>
</evidence>
<dbReference type="AlphaFoldDB" id="E3IZX2"/>
<dbReference type="Pfam" id="PF02527">
    <property type="entry name" value="GidB"/>
    <property type="match status" value="1"/>
</dbReference>
<feature type="binding site" evidence="6">
    <location>
        <position position="77"/>
    </location>
    <ligand>
        <name>S-adenosyl-L-methionine</name>
        <dbReference type="ChEBI" id="CHEBI:59789"/>
    </ligand>
</feature>
<dbReference type="PANTHER" id="PTHR31760">
    <property type="entry name" value="S-ADENOSYL-L-METHIONINE-DEPENDENT METHYLTRANSFERASES SUPERFAMILY PROTEIN"/>
    <property type="match status" value="1"/>
</dbReference>
<dbReference type="FunCoup" id="E3IZX2">
    <property type="interactions" value="30"/>
</dbReference>
<dbReference type="KEGG" id="fri:FraEuI1c_7200"/>
<keyword evidence="9" id="KW-1185">Reference proteome</keyword>
<evidence type="ECO:0000256" key="7">
    <source>
        <dbReference type="SAM" id="MobiDB-lite"/>
    </source>
</evidence>
<sequence length="251" mass="26959">MSVLAPPPPAAAEVFGAALDDAIRYAELLATAGVERGLIGPRETERLWDRHLLNCAVVAEAVGPDATVVDVGSGAGLPGVPLALARPDLRVVFLEPMERRCVFLREVVEALGATSRMSVLRGRAPDAGMGRDGLRWDVAVARAVAPLERLGGMLLPVVQPGGVMLAMRGSRVDEELAEARDGLHSQGWREMQVLLCGKDRLTEPTRLVSAVRVADDVGRGGGDRHDGRQRERRGQTAREQQRRARGRACST</sequence>
<dbReference type="HOGENOM" id="CLU_065341_5_0_11"/>
<evidence type="ECO:0000313" key="8">
    <source>
        <dbReference type="EMBL" id="ADP85164.1"/>
    </source>
</evidence>
<feature type="binding site" evidence="6">
    <location>
        <position position="72"/>
    </location>
    <ligand>
        <name>S-adenosyl-L-methionine</name>
        <dbReference type="ChEBI" id="CHEBI:59789"/>
    </ligand>
</feature>
<dbReference type="InterPro" id="IPR029063">
    <property type="entry name" value="SAM-dependent_MTases_sf"/>
</dbReference>
<dbReference type="HAMAP" id="MF_00074">
    <property type="entry name" value="16SrRNA_methyltr_G"/>
    <property type="match status" value="1"/>
</dbReference>
<comment type="function">
    <text evidence="6">Specifically methylates the N7 position of a guanine in 16S rRNA.</text>
</comment>
<feature type="region of interest" description="Disordered" evidence="7">
    <location>
        <begin position="214"/>
        <end position="251"/>
    </location>
</feature>
<keyword evidence="1 6" id="KW-0963">Cytoplasm</keyword>
<dbReference type="NCBIfam" id="TIGR00138">
    <property type="entry name" value="rsmG_gidB"/>
    <property type="match status" value="1"/>
</dbReference>
<name>E3IZX2_PSEI1</name>
<evidence type="ECO:0000256" key="5">
    <source>
        <dbReference type="ARBA" id="ARBA00022691"/>
    </source>
</evidence>
<keyword evidence="4 6" id="KW-0808">Transferase</keyword>
<reference evidence="8 9" key="1">
    <citation type="submission" date="2010-10" db="EMBL/GenBank/DDBJ databases">
        <title>Complete sequence of Frankia sp. EuI1c.</title>
        <authorList>
            <consortium name="US DOE Joint Genome Institute"/>
            <person name="Lucas S."/>
            <person name="Copeland A."/>
            <person name="Lapidus A."/>
            <person name="Cheng J.-F."/>
            <person name="Bruce D."/>
            <person name="Goodwin L."/>
            <person name="Pitluck S."/>
            <person name="Chertkov O."/>
            <person name="Detter J.C."/>
            <person name="Han C."/>
            <person name="Tapia R."/>
            <person name="Land M."/>
            <person name="Hauser L."/>
            <person name="Jeffries C."/>
            <person name="Kyrpides N."/>
            <person name="Ivanova N."/>
            <person name="Mikhailova N."/>
            <person name="Beauchemin N."/>
            <person name="Sen A."/>
            <person name="Sur S.A."/>
            <person name="Gtari M."/>
            <person name="Wall L."/>
            <person name="Tisa L."/>
            <person name="Woyke T."/>
        </authorList>
    </citation>
    <scope>NUCLEOTIDE SEQUENCE [LARGE SCALE GENOMIC DNA]</scope>
    <source>
        <strain evidence="9">DSM 45817 / CECT 9037 / EuI1c</strain>
    </source>
</reference>
<dbReference type="Proteomes" id="UP000002484">
    <property type="component" value="Chromosome"/>
</dbReference>
<gene>
    <name evidence="6" type="primary">rsmG</name>
    <name evidence="8" type="ordered locus">FraEuI1c_7200</name>
</gene>
<dbReference type="EMBL" id="CP002299">
    <property type="protein sequence ID" value="ADP85164.1"/>
    <property type="molecule type" value="Genomic_DNA"/>
</dbReference>
<comment type="caution">
    <text evidence="6">Lacks conserved residue(s) required for the propagation of feature annotation.</text>
</comment>
<evidence type="ECO:0000313" key="9">
    <source>
        <dbReference type="Proteomes" id="UP000002484"/>
    </source>
</evidence>
<dbReference type="STRING" id="298654.FraEuI1c_7200"/>
<dbReference type="Gene3D" id="3.40.50.150">
    <property type="entry name" value="Vaccinia Virus protein VP39"/>
    <property type="match status" value="1"/>
</dbReference>
<protein>
    <recommendedName>
        <fullName evidence="6">Ribosomal RNA small subunit methyltransferase G</fullName>
        <ecNumber evidence="6">2.1.1.-</ecNumber>
    </recommendedName>
    <alternativeName>
        <fullName evidence="6">16S rRNA 7-methylguanosine methyltransferase</fullName>
        <shortName evidence="6">16S rRNA m7G methyltransferase</shortName>
    </alternativeName>
</protein>
<comment type="subcellular location">
    <subcellularLocation>
        <location evidence="6">Cytoplasm</location>
    </subcellularLocation>
</comment>
<feature type="compositionally biased region" description="Basic and acidic residues" evidence="7">
    <location>
        <begin position="214"/>
        <end position="242"/>
    </location>
</feature>
<keyword evidence="3 6" id="KW-0489">Methyltransferase</keyword>
<keyword evidence="2 6" id="KW-0698">rRNA processing</keyword>
<dbReference type="GO" id="GO:0070043">
    <property type="term" value="F:rRNA (guanine-N7-)-methyltransferase activity"/>
    <property type="evidence" value="ECO:0007669"/>
    <property type="project" value="UniProtKB-UniRule"/>
</dbReference>
<keyword evidence="5 6" id="KW-0949">S-adenosyl-L-methionine</keyword>
<dbReference type="InParanoid" id="E3IZX2"/>
<dbReference type="eggNOG" id="COG0357">
    <property type="taxonomic scope" value="Bacteria"/>
</dbReference>
<dbReference type="SUPFAM" id="SSF53335">
    <property type="entry name" value="S-adenosyl-L-methionine-dependent methyltransferases"/>
    <property type="match status" value="1"/>
</dbReference>
<dbReference type="RefSeq" id="WP_013428274.1">
    <property type="nucleotide sequence ID" value="NC_014666.1"/>
</dbReference>
<organism evidence="8 9">
    <name type="scientific">Pseudofrankia inefficax (strain DSM 45817 / CECT 9037 / DDB 130130 / EuI1c)</name>
    <name type="common">Frankia inefficax</name>
    <dbReference type="NCBI Taxonomy" id="298654"/>
    <lineage>
        <taxon>Bacteria</taxon>
        <taxon>Bacillati</taxon>
        <taxon>Actinomycetota</taxon>
        <taxon>Actinomycetes</taxon>
        <taxon>Frankiales</taxon>
        <taxon>Frankiaceae</taxon>
        <taxon>Pseudofrankia</taxon>
    </lineage>
</organism>
<evidence type="ECO:0000256" key="6">
    <source>
        <dbReference type="HAMAP-Rule" id="MF_00074"/>
    </source>
</evidence>
<evidence type="ECO:0000256" key="1">
    <source>
        <dbReference type="ARBA" id="ARBA00022490"/>
    </source>
</evidence>
<dbReference type="InterPro" id="IPR003682">
    <property type="entry name" value="rRNA_ssu_MeTfrase_G"/>
</dbReference>
<feature type="binding site" evidence="6">
    <location>
        <position position="142"/>
    </location>
    <ligand>
        <name>S-adenosyl-L-methionine</name>
        <dbReference type="ChEBI" id="CHEBI:59789"/>
    </ligand>
</feature>
<dbReference type="EC" id="2.1.1.-" evidence="6"/>